<name>A0A1I3E9Z3_9RHOB</name>
<dbReference type="GO" id="GO:0016491">
    <property type="term" value="F:oxidoreductase activity"/>
    <property type="evidence" value="ECO:0007669"/>
    <property type="project" value="UniProtKB-KW"/>
</dbReference>
<keyword evidence="4" id="KW-1185">Reference proteome</keyword>
<dbReference type="InterPro" id="IPR006076">
    <property type="entry name" value="FAD-dep_OxRdtase"/>
</dbReference>
<protein>
    <submittedName>
        <fullName evidence="3">Glycine/D-amino acid oxidase</fullName>
    </submittedName>
</protein>
<evidence type="ECO:0000313" key="4">
    <source>
        <dbReference type="Proteomes" id="UP000199377"/>
    </source>
</evidence>
<dbReference type="OrthoDB" id="9806601at2"/>
<gene>
    <name evidence="3" type="ORF">SAMN05216258_103256</name>
</gene>
<sequence>MSAAPIAPGDGENYWRDGRPPYVPKPAKLPAEVDVAVVGAGFTGLRTALELARGGRSVAVLEAHDIGHGASSRNGGMVGPSFHKLGMAGLTSAYGEAKAAAIMREGMLALDHFEGFVAAEGIDCALTLPGRFRGAPTAASYEATARECERLSKAVGLPFEMIPKARQRDHIGSDFYEGGVLYLRDGGIQPRLLVEALASRAEAAGAMLFETTPVSGMKREGDRIALRLPSGTLLARDVVMATNGYGAPGATAPLGPRVVPMLTGVAATEELSPNLIRDLTPAGANFGENRRVFMWFRPTPDGKRFIFGGRLGPMNGSREARARAVRASAARVFPQLSDVRFSHLWTGRIAYTRDHAPHLGKIDGVWFAGGYCGSGVTRSVYFADKIARRILGRPDADTAFDDLPFPKVPFRPFAPWAAVALTRWHAWQDARDDRRRG</sequence>
<dbReference type="GO" id="GO:0005737">
    <property type="term" value="C:cytoplasm"/>
    <property type="evidence" value="ECO:0007669"/>
    <property type="project" value="TreeGrafter"/>
</dbReference>
<dbReference type="PANTHER" id="PTHR13847">
    <property type="entry name" value="SARCOSINE DEHYDROGENASE-RELATED"/>
    <property type="match status" value="1"/>
</dbReference>
<organism evidence="3 4">
    <name type="scientific">Albimonas pacifica</name>
    <dbReference type="NCBI Taxonomy" id="1114924"/>
    <lineage>
        <taxon>Bacteria</taxon>
        <taxon>Pseudomonadati</taxon>
        <taxon>Pseudomonadota</taxon>
        <taxon>Alphaproteobacteria</taxon>
        <taxon>Rhodobacterales</taxon>
        <taxon>Paracoccaceae</taxon>
        <taxon>Albimonas</taxon>
    </lineage>
</organism>
<evidence type="ECO:0000256" key="1">
    <source>
        <dbReference type="ARBA" id="ARBA00023002"/>
    </source>
</evidence>
<feature type="domain" description="FAD dependent oxidoreductase" evidence="2">
    <location>
        <begin position="34"/>
        <end position="388"/>
    </location>
</feature>
<accession>A0A1I3E9Z3</accession>
<dbReference type="AlphaFoldDB" id="A0A1I3E9Z3"/>
<dbReference type="STRING" id="1114924.SAMN05216258_103256"/>
<dbReference type="RefSeq" id="WP_092859044.1">
    <property type="nucleotide sequence ID" value="NZ_FOQH01000003.1"/>
</dbReference>
<proteinExistence type="predicted"/>
<dbReference type="SUPFAM" id="SSF51905">
    <property type="entry name" value="FAD/NAD(P)-binding domain"/>
    <property type="match status" value="1"/>
</dbReference>
<evidence type="ECO:0000259" key="2">
    <source>
        <dbReference type="Pfam" id="PF01266"/>
    </source>
</evidence>
<dbReference type="PANTHER" id="PTHR13847:SF281">
    <property type="entry name" value="FAD DEPENDENT OXIDOREDUCTASE DOMAIN-CONTAINING PROTEIN"/>
    <property type="match status" value="1"/>
</dbReference>
<dbReference type="Pfam" id="PF01266">
    <property type="entry name" value="DAO"/>
    <property type="match status" value="1"/>
</dbReference>
<dbReference type="InterPro" id="IPR036188">
    <property type="entry name" value="FAD/NAD-bd_sf"/>
</dbReference>
<reference evidence="3 4" key="1">
    <citation type="submission" date="2016-10" db="EMBL/GenBank/DDBJ databases">
        <authorList>
            <person name="de Groot N.N."/>
        </authorList>
    </citation>
    <scope>NUCLEOTIDE SEQUENCE [LARGE SCALE GENOMIC DNA]</scope>
    <source>
        <strain evidence="3 4">CGMCC 1.11030</strain>
    </source>
</reference>
<evidence type="ECO:0000313" key="3">
    <source>
        <dbReference type="EMBL" id="SFH95673.1"/>
    </source>
</evidence>
<keyword evidence="1" id="KW-0560">Oxidoreductase</keyword>
<dbReference type="Proteomes" id="UP000199377">
    <property type="component" value="Unassembled WGS sequence"/>
</dbReference>
<dbReference type="EMBL" id="FOQH01000003">
    <property type="protein sequence ID" value="SFH95673.1"/>
    <property type="molecule type" value="Genomic_DNA"/>
</dbReference>
<dbReference type="Gene3D" id="3.30.9.10">
    <property type="entry name" value="D-Amino Acid Oxidase, subunit A, domain 2"/>
    <property type="match status" value="1"/>
</dbReference>
<dbReference type="Gene3D" id="3.50.50.60">
    <property type="entry name" value="FAD/NAD(P)-binding domain"/>
    <property type="match status" value="1"/>
</dbReference>